<evidence type="ECO:0000259" key="1">
    <source>
        <dbReference type="Pfam" id="PF18363"/>
    </source>
</evidence>
<protein>
    <submittedName>
        <fullName evidence="3">Oxidoreductase</fullName>
    </submittedName>
</protein>
<dbReference type="Pfam" id="PF18365">
    <property type="entry name" value="PI_PP_C"/>
    <property type="match status" value="1"/>
</dbReference>
<reference evidence="3 4" key="1">
    <citation type="submission" date="2015-11" db="EMBL/GenBank/DDBJ databases">
        <title>Genomic analysis of 38 Legionella species identifies large and diverse effector repertoires.</title>
        <authorList>
            <person name="Burstein D."/>
            <person name="Amaro F."/>
            <person name="Zusman T."/>
            <person name="Lifshitz Z."/>
            <person name="Cohen O."/>
            <person name="Gilbert J.A."/>
            <person name="Pupko T."/>
            <person name="Shuman H.A."/>
            <person name="Segal G."/>
        </authorList>
    </citation>
    <scope>NUCLEOTIDE SEQUENCE [LARGE SCALE GENOMIC DNA]</scope>
    <source>
        <strain evidence="3 4">SE-32A-C8</strain>
    </source>
</reference>
<evidence type="ECO:0000313" key="3">
    <source>
        <dbReference type="EMBL" id="KTC98668.1"/>
    </source>
</evidence>
<evidence type="ECO:0000313" key="4">
    <source>
        <dbReference type="Proteomes" id="UP000054773"/>
    </source>
</evidence>
<dbReference type="EMBL" id="LNYA01000018">
    <property type="protein sequence ID" value="KTC98668.1"/>
    <property type="molecule type" value="Genomic_DNA"/>
</dbReference>
<sequence>MGKKTILRVEDGVNLNEKLLTHLKDATDSEFTIQTASLTADLQRSYQLRADSFKDAFSLIVKSIPRQSKLSFDSASYLKWAESEFIFSKGLSRDQYEEILKKYTRKLLEALVTHWLCHVKEEHRWSEAIELLNKAEQYHIMMKGRPDLATLTPVDIQGEPHVILQWDRQLPPLAQETLDELGKIKSFPLPHTPDWFRNLPVHQQVYLHGLRPTPTKLDMLKGSVNDFILLWNDIKKDKSIDSDLLKIKNQSDVVPSWFSSLPLARREFIAAVIKSSVNPLMDMSQALSGLNQMVDEMQSGKRVSPHHLAGMAELPFWFVCLPDYEQQLLKHVLDSNKNIAEVTSFLPSRLRTLPGVPNFCEHRFIIINQGGDIVQHVDGRYRSSHVGSREVKGYPEQVSRLHTQRNGTRIREETGRKAGRKNMLLQTLISPVPFSDGFIPDRYLEAQRLKVVDALRQESKDKGVKIFTSNHPFNVARYILWTSSEDGECKCLLDSARDYLKLSDYEKDIDGLKLQDHEKQALISLLNQRVAFIAANKNPKDYPLLSNLVNKLDVSQVNFSIAEWQDVVKQAFNESRTLIQLKQAPTAVQGSLTQAAQIKQALIHLFYHEKDNLKWLDWQPLIAEELHWQSLANKNKGASSLLQEITDLALLANEYEAALNSGWGTATFFDYNGRELYLSSLENLLIIKMKGISYGSCVSGKDRKAIEAMHTDAMLLYRHIYGYWPSYNDTGLERSRFVNLVARIYLSRHQHAHAGQNAPGSEGLKTPDVYLPSDIAQAIRELSGQPDILTRDDVLASNNEVKRVVEGTKRHNDKMPIDIEAAKKLSDTSRVALLTKLKVLMGQMKYWHSKTTGLGWSWSAPAGVTKIKSILDRFDSSQHISASETVLAEIYAVVRERPMTNPKRDPTTQKVYALLRELCVSKDPQSVIDAVLEILDSIKEESFSPSSDVIRGIKL</sequence>
<dbReference type="RefSeq" id="WP_058526000.1">
    <property type="nucleotide sequence ID" value="NZ_CAAAHY010000008.1"/>
</dbReference>
<dbReference type="NCBIfam" id="NF045531">
    <property type="entry name" value="SidP"/>
    <property type="match status" value="1"/>
</dbReference>
<comment type="caution">
    <text evidence="3">The sequence shown here is derived from an EMBL/GenBank/DDBJ whole genome shotgun (WGS) entry which is preliminary data.</text>
</comment>
<dbReference type="Pfam" id="PF18363">
    <property type="entry name" value="PI_PP_I"/>
    <property type="match status" value="1"/>
</dbReference>
<proteinExistence type="predicted"/>
<dbReference type="Gene3D" id="1.10.520.60">
    <property type="match status" value="1"/>
</dbReference>
<name>A0A0W0TT15_LEGER</name>
<organism evidence="3 4">
    <name type="scientific">Legionella erythra</name>
    <dbReference type="NCBI Taxonomy" id="448"/>
    <lineage>
        <taxon>Bacteria</taxon>
        <taxon>Pseudomonadati</taxon>
        <taxon>Pseudomonadota</taxon>
        <taxon>Gammaproteobacteria</taxon>
        <taxon>Legionellales</taxon>
        <taxon>Legionellaceae</taxon>
        <taxon>Legionella</taxon>
    </lineage>
</organism>
<dbReference type="STRING" id="448.Lery_0832"/>
<dbReference type="OrthoDB" id="5650789at2"/>
<accession>A0A0W0TT15</accession>
<dbReference type="AlphaFoldDB" id="A0A0W0TT15"/>
<dbReference type="PATRIC" id="fig|448.7.peg.870"/>
<feature type="domain" description="Phosphoinositide phosphatase insertion" evidence="1">
    <location>
        <begin position="192"/>
        <end position="274"/>
    </location>
</feature>
<dbReference type="Gene3D" id="1.20.120.1720">
    <property type="match status" value="1"/>
</dbReference>
<evidence type="ECO:0000259" key="2">
    <source>
        <dbReference type="Pfam" id="PF18365"/>
    </source>
</evidence>
<dbReference type="InterPro" id="IPR041034">
    <property type="entry name" value="PI_PP_C"/>
</dbReference>
<dbReference type="InterPro" id="IPR040769">
    <property type="entry name" value="PI_PP_I"/>
</dbReference>
<dbReference type="Proteomes" id="UP000054773">
    <property type="component" value="Unassembled WGS sequence"/>
</dbReference>
<keyword evidence="4" id="KW-1185">Reference proteome</keyword>
<feature type="domain" description="Phosphoinositide phosphatase C-terminal" evidence="2">
    <location>
        <begin position="824"/>
        <end position="946"/>
    </location>
</feature>
<gene>
    <name evidence="3" type="ORF">Lery_0832</name>
</gene>